<dbReference type="PROSITE" id="PS50202">
    <property type="entry name" value="MSP"/>
    <property type="match status" value="1"/>
</dbReference>
<feature type="coiled-coil region" evidence="1">
    <location>
        <begin position="1126"/>
        <end position="1219"/>
    </location>
</feature>
<feature type="compositionally biased region" description="Low complexity" evidence="2">
    <location>
        <begin position="1553"/>
        <end position="1562"/>
    </location>
</feature>
<feature type="compositionally biased region" description="Basic and acidic residues" evidence="2">
    <location>
        <begin position="2335"/>
        <end position="2352"/>
    </location>
</feature>
<sequence>MASLTLSPAELAFADVELGQTYTRRTTLTNNLAASVEVTIRAGSAERYTVRPSSLRLGPGQSSAVEVQLRVLKFAQKQKATTQGHKDIFHIKASFFDQKFYATFQLAPEQPASTEHEEVVSPSSAATGHSLTEGHDLPAEDTEQHSLAFSLAEALEALRDKDELLQLLQEQLQAAKQQQSAQRGVQSKGASPASAAQWGQTVAEAEHALAAAHAVELRQLEAHTALQAKQVAKLQKQLADAQAQAAKLDTSLADARARAAAMEGKCKEVVAARAQLRQKADEAAASFAATETKMTSEVAKLKAEFGKVQAGAQEADQAQRRASTASEQVRKLHAELSTSKAGLRAAQDKNKQLMQDLSDARSTIKGLEAQVQGHAAQSAGAEKLQQQAADTEQALVGMASALDVSLPPGIPLRSLADKVLQGVTRLARLSAQQLQGDRLQQSGAAAHTDTDAPALLTHLSSLQDTLAAELQGKQPAPKTNMASKLHSQLVTAQVEAHRLLSQHDTQEMEMARLRNQLAGAIRKIAAAEDARAEAEAAAHSCKEAAGARSAAANSGHWQEVSAAKRRAEQAEHAADAATIRAEELTHSLRTARSESETAKAQAQAAEVVQRRKAEEALRRAEEAGRAANKCRQEADSAAALAEERRMQLAVVMDALETLQAGTPGERDQAILNLSAQLAAAKAMGMAADGRAQRLLQALSASESAAAAKDFEVSAAVQQAADARASAAAEKAATAAVKLDSERTRQEMQELSHQCTQACREADEARAAADRAEADLQGLQAAVQASRMRHMDQLAAERAAVASVPQDDTHSGPALGVQHQQRLATMSQLVSKLLTLADQATSQDQSASDGQLGQRLHQALDTWKELVVHSDQAVASSQTEAQLLQAELAALKSKCRGLELALDKSQAASSPSNARQDHPTQRQVTALQQALTASQSAQQELAERLEAALTEACGTAEISMEATPSQATADRDKAIQAWFEGQVRPHLVAGDAADPSLALARQVCALQVANTQLVASHAAAARHADAVLLSRAVLQRKLQEAEAHIQTLEEWRSGKGDEESQAAPATLDTAEEVFRLHEQALHAKQHQAELQASLHAAQDASSALEHALKAERSNSHKALEELQARLVASHDTEIKHLRQELKGAEEAHAQLRKQHKQDVKEVQEQLGADLEGRPTAAALAQVKERAQAAEARADEEAAKAAALQENFDSLAEKLASLEGHCATLQADVETKCSALEALESVLGRIELAVTSKRGAELSPSRAGRPGAVASAEEVACVAALSRELVHARLAEANAQRQLRVTARAEIVLRQRLEQREQRIQELRTTSVPATMFGVAKAAPSQVQDLRLDLAKRSADVQFLEEELAQARAAQADHTAALRHARAEHKAALRQAQAEGLREKAAEADQFHRQLVTLQRQVERAHSHASSVLSLPHTTAQQSDEQQQPDISQVMQQLVADVKDKDSALQRALNAVRVAENRLEQSRQQPTLQPLEASQQAVIRDLSTQVAQLSRTTQSLKAERDHLQERLRTLRASLGSARRPGQAPAAPQRMPPPQAQAAPAQTRRGVPTSLEGLCDLLDLHLTTLEQAKQPLHDPQSQAAAEGESVIAPATAKQIEAAISAEIMAMRCTLRVLASTIPALPPGADGNESQEEEGEGAGGQEQKDGRKGGTAALRASLARWKGRCRELRTDMATAAAQAAAQIAALQADAYGSGQGQFPYNGVAEGSPEHMQQMQEAMTKEKEERARVVITLHDSIAAMKRAAQTEAELRREVQSLESKLADAKIDRQYQKSKLDQQKHELSQLHAELRYAKAEMQEQATSTELGQHESNLKHLHSREAKSRLEEQASGIHAQARAEWQGRVSDLESQLEAASTPSPQLLEAMVDIDRLRSANQGLVEQCESQAQQLEKESNMIAQLRHDIIQAATDKASLQTRLDDKASAVQQLTARVAEIEAAAESQCKGLASKHRASLKSLQARMDKEQAALQADAASAAQHASGLQQRVAELEADAAGWSALVAQAQAAAQAAVAAVKAQFEAYRRTKAQEIASLEARLRRTLGLPQAATDMGRKGSRRSPGRENAREGGLTSPADMDAVCKEMEELRDSEETAAARREADFERCQRESLENTISTLQEEVADAKQKLRVSQQEGKAAQDRALGATAAKKDQAAADQLKLQASSEALQAAKEALKTARAESAQRLASVQALQAQLARASAEITVPAAELAVERSAREGAERNLAQARTALMHRGQLIDELRKRVDALADEHQQATHKAAERQAEVVARSRALAEQQAVRENLETRLMHCEARMVELEVAASSSSSQLAELQDTLASQTEQLQQEESERSFALETAREAEGARERLQASIATMQNQQAEAQQQVAALRQQSSNLPPQVSINGHTAEGIASLVDLSPDEISSILQDGAGSSTKAAPTDMVKLIEETCHQVANAMHPAQGENKAATAFQNAAKSDKLAQMLSVLDTEARRAEQTRTGPL</sequence>
<evidence type="ECO:0000313" key="5">
    <source>
        <dbReference type="Proteomes" id="UP001465755"/>
    </source>
</evidence>
<comment type="caution">
    <text evidence="4">The sequence shown here is derived from an EMBL/GenBank/DDBJ whole genome shotgun (WGS) entry which is preliminary data.</text>
</comment>
<evidence type="ECO:0000313" key="4">
    <source>
        <dbReference type="EMBL" id="KAK9806533.1"/>
    </source>
</evidence>
<dbReference type="SUPFAM" id="SSF49354">
    <property type="entry name" value="PapD-like"/>
    <property type="match status" value="1"/>
</dbReference>
<proteinExistence type="predicted"/>
<evidence type="ECO:0000256" key="1">
    <source>
        <dbReference type="SAM" id="Coils"/>
    </source>
</evidence>
<feature type="coiled-coil region" evidence="1">
    <location>
        <begin position="224"/>
        <end position="258"/>
    </location>
</feature>
<feature type="coiled-coil region" evidence="1">
    <location>
        <begin position="315"/>
        <end position="370"/>
    </location>
</feature>
<dbReference type="Proteomes" id="UP001465755">
    <property type="component" value="Unassembled WGS sequence"/>
</dbReference>
<feature type="compositionally biased region" description="Polar residues" evidence="2">
    <location>
        <begin position="121"/>
        <end position="130"/>
    </location>
</feature>
<feature type="coiled-coil region" evidence="1">
    <location>
        <begin position="1755"/>
        <end position="1810"/>
    </location>
</feature>
<organism evidence="4 5">
    <name type="scientific">Symbiochloris irregularis</name>
    <dbReference type="NCBI Taxonomy" id="706552"/>
    <lineage>
        <taxon>Eukaryota</taxon>
        <taxon>Viridiplantae</taxon>
        <taxon>Chlorophyta</taxon>
        <taxon>core chlorophytes</taxon>
        <taxon>Trebouxiophyceae</taxon>
        <taxon>Trebouxiales</taxon>
        <taxon>Trebouxiaceae</taxon>
        <taxon>Symbiochloris</taxon>
    </lineage>
</organism>
<dbReference type="InterPro" id="IPR013783">
    <property type="entry name" value="Ig-like_fold"/>
</dbReference>
<gene>
    <name evidence="4" type="ORF">WJX73_008172</name>
</gene>
<feature type="region of interest" description="Disordered" evidence="2">
    <location>
        <begin position="2319"/>
        <end position="2352"/>
    </location>
</feature>
<feature type="coiled-coil region" evidence="1">
    <location>
        <begin position="740"/>
        <end position="788"/>
    </location>
</feature>
<reference evidence="4 5" key="1">
    <citation type="journal article" date="2024" name="Nat. Commun.">
        <title>Phylogenomics reveals the evolutionary origins of lichenization in chlorophyte algae.</title>
        <authorList>
            <person name="Puginier C."/>
            <person name="Libourel C."/>
            <person name="Otte J."/>
            <person name="Skaloud P."/>
            <person name="Haon M."/>
            <person name="Grisel S."/>
            <person name="Petersen M."/>
            <person name="Berrin J.G."/>
            <person name="Delaux P.M."/>
            <person name="Dal Grande F."/>
            <person name="Keller J."/>
        </authorList>
    </citation>
    <scope>NUCLEOTIDE SEQUENCE [LARGE SCALE GENOMIC DNA]</scope>
    <source>
        <strain evidence="4 5">SAG 2036</strain>
    </source>
</reference>
<dbReference type="PANTHER" id="PTHR47357">
    <property type="entry name" value="COP1-INTERACTIVE PROTEIN 1"/>
    <property type="match status" value="1"/>
</dbReference>
<accession>A0AAW1PDL1</accession>
<feature type="region of interest" description="Disordered" evidence="2">
    <location>
        <begin position="549"/>
        <end position="576"/>
    </location>
</feature>
<feature type="region of interest" description="Disordered" evidence="2">
    <location>
        <begin position="179"/>
        <end position="199"/>
    </location>
</feature>
<feature type="compositionally biased region" description="Polar residues" evidence="2">
    <location>
        <begin position="1422"/>
        <end position="1444"/>
    </location>
</feature>
<dbReference type="EMBL" id="JALJOQ010000037">
    <property type="protein sequence ID" value="KAK9806533.1"/>
    <property type="molecule type" value="Genomic_DNA"/>
</dbReference>
<dbReference type="Gene3D" id="1.10.287.1490">
    <property type="match status" value="1"/>
</dbReference>
<feature type="coiled-coil region" evidence="1">
    <location>
        <begin position="1341"/>
        <end position="1415"/>
    </location>
</feature>
<keyword evidence="5" id="KW-1185">Reference proteome</keyword>
<feature type="compositionally biased region" description="Low complexity" evidence="2">
    <location>
        <begin position="2319"/>
        <end position="2333"/>
    </location>
</feature>
<feature type="region of interest" description="Disordered" evidence="2">
    <location>
        <begin position="2055"/>
        <end position="2084"/>
    </location>
</feature>
<feature type="region of interest" description="Disordered" evidence="2">
    <location>
        <begin position="111"/>
        <end position="137"/>
    </location>
</feature>
<feature type="coiled-coil region" evidence="1">
    <location>
        <begin position="1886"/>
        <end position="2005"/>
    </location>
</feature>
<feature type="coiled-coil region" evidence="1">
    <location>
        <begin position="2110"/>
        <end position="2190"/>
    </location>
</feature>
<feature type="compositionally biased region" description="Basic and acidic residues" evidence="2">
    <location>
        <begin position="565"/>
        <end position="576"/>
    </location>
</feature>
<name>A0AAW1PDL1_9CHLO</name>
<feature type="region of interest" description="Disordered" evidence="2">
    <location>
        <begin position="1421"/>
        <end position="1444"/>
    </location>
</feature>
<dbReference type="GO" id="GO:0005856">
    <property type="term" value="C:cytoskeleton"/>
    <property type="evidence" value="ECO:0007669"/>
    <property type="project" value="TreeGrafter"/>
</dbReference>
<evidence type="ECO:0000256" key="2">
    <source>
        <dbReference type="SAM" id="MobiDB-lite"/>
    </source>
</evidence>
<dbReference type="Gene3D" id="2.60.40.10">
    <property type="entry name" value="Immunoglobulins"/>
    <property type="match status" value="1"/>
</dbReference>
<dbReference type="InterPro" id="IPR000535">
    <property type="entry name" value="MSP_dom"/>
</dbReference>
<dbReference type="PANTHER" id="PTHR47357:SF1">
    <property type="entry name" value="SPINDLE POLE BODY COMPONENT 110"/>
    <property type="match status" value="1"/>
</dbReference>
<dbReference type="GO" id="GO:0005200">
    <property type="term" value="F:structural constituent of cytoskeleton"/>
    <property type="evidence" value="ECO:0007669"/>
    <property type="project" value="TreeGrafter"/>
</dbReference>
<evidence type="ECO:0000259" key="3">
    <source>
        <dbReference type="PROSITE" id="PS50202"/>
    </source>
</evidence>
<protein>
    <recommendedName>
        <fullName evidence="3">MSP domain-containing protein</fullName>
    </recommendedName>
</protein>
<feature type="region of interest" description="Disordered" evidence="2">
    <location>
        <begin position="1636"/>
        <end position="1668"/>
    </location>
</feature>
<feature type="domain" description="MSP" evidence="3">
    <location>
        <begin position="3"/>
        <end position="122"/>
    </location>
</feature>
<feature type="compositionally biased region" description="Low complexity" evidence="2">
    <location>
        <begin position="1535"/>
        <end position="1546"/>
    </location>
</feature>
<feature type="region of interest" description="Disordered" evidence="2">
    <location>
        <begin position="1530"/>
        <end position="1562"/>
    </location>
</feature>
<keyword evidence="1" id="KW-0175">Coiled coil</keyword>
<feature type="coiled-coil region" evidence="1">
    <location>
        <begin position="873"/>
        <end position="907"/>
    </location>
</feature>
<dbReference type="InterPro" id="IPR008962">
    <property type="entry name" value="PapD-like_sf"/>
</dbReference>